<dbReference type="PROSITE" id="PS51257">
    <property type="entry name" value="PROKAR_LIPOPROTEIN"/>
    <property type="match status" value="1"/>
</dbReference>
<dbReference type="Proteomes" id="UP000198942">
    <property type="component" value="Unassembled WGS sequence"/>
</dbReference>
<name>A0A1H8M9Z7_9SPHI</name>
<organism evidence="2 3">
    <name type="scientific">Mucilaginibacter gossypiicola</name>
    <dbReference type="NCBI Taxonomy" id="551995"/>
    <lineage>
        <taxon>Bacteria</taxon>
        <taxon>Pseudomonadati</taxon>
        <taxon>Bacteroidota</taxon>
        <taxon>Sphingobacteriia</taxon>
        <taxon>Sphingobacteriales</taxon>
        <taxon>Sphingobacteriaceae</taxon>
        <taxon>Mucilaginibacter</taxon>
    </lineage>
</organism>
<gene>
    <name evidence="2" type="ORF">SAMN05192574_105456</name>
</gene>
<dbReference type="RefSeq" id="WP_091212459.1">
    <property type="nucleotide sequence ID" value="NZ_FOCL01000005.1"/>
</dbReference>
<dbReference type="STRING" id="551995.SAMN05192574_105456"/>
<accession>A0A1H8M9Z7</accession>
<dbReference type="AlphaFoldDB" id="A0A1H8M9Z7"/>
<protein>
    <recommendedName>
        <fullName evidence="1">BT-3987-like N-terminal domain-containing protein</fullName>
    </recommendedName>
</protein>
<dbReference type="Pfam" id="PF08522">
    <property type="entry name" value="BT_3987-like_N"/>
    <property type="match status" value="1"/>
</dbReference>
<evidence type="ECO:0000259" key="1">
    <source>
        <dbReference type="Pfam" id="PF08522"/>
    </source>
</evidence>
<dbReference type="InterPro" id="IPR013728">
    <property type="entry name" value="BT_3987-like_N"/>
</dbReference>
<feature type="domain" description="BT-3987-like N-terminal" evidence="1">
    <location>
        <begin position="57"/>
        <end position="164"/>
    </location>
</feature>
<proteinExistence type="predicted"/>
<evidence type="ECO:0000313" key="3">
    <source>
        <dbReference type="Proteomes" id="UP000198942"/>
    </source>
</evidence>
<dbReference type="EMBL" id="FOCL01000005">
    <property type="protein sequence ID" value="SEO14048.1"/>
    <property type="molecule type" value="Genomic_DNA"/>
</dbReference>
<sequence>MKINASLVKLSVACLLLGVAGCKQEHLNGVKSNPDVKVYLPDSEKPNGLVDVMAGSSLKVDSAKSTVNFSIPVYRGGESNFETLTVDVSTDNSTIAGLITAGTLPANTVVLDPADYTLDTKDTVMLDNNIMKGKITPKIKIASLSKYDGKVAALGIKIANSSKQEVNTDMNKAIIYFNAADLIDAITPKTNLIDNTKWQIYHRGDGVTFKVNTDGSVLATGGNWGQQGIVQPVEVRANKKYKIDMTVAGSGATDCWFEVYVGQAVPSEASDYADGGTRIALNTWNGCGKSPFNGLLSSISCAGSGNVVSFPTSGTAYVLIRSGGSTLGTTGIKITNIDFRRVN</sequence>
<reference evidence="3" key="1">
    <citation type="submission" date="2016-10" db="EMBL/GenBank/DDBJ databases">
        <authorList>
            <person name="Varghese N."/>
            <person name="Submissions S."/>
        </authorList>
    </citation>
    <scope>NUCLEOTIDE SEQUENCE [LARGE SCALE GENOMIC DNA]</scope>
    <source>
        <strain evidence="3">Gh-48</strain>
    </source>
</reference>
<evidence type="ECO:0000313" key="2">
    <source>
        <dbReference type="EMBL" id="SEO14048.1"/>
    </source>
</evidence>
<keyword evidence="3" id="KW-1185">Reference proteome</keyword>
<dbReference type="OrthoDB" id="1150003at2"/>